<dbReference type="InterPro" id="IPR036388">
    <property type="entry name" value="WH-like_DNA-bd_sf"/>
</dbReference>
<proteinExistence type="predicted"/>
<evidence type="ECO:0000313" key="5">
    <source>
        <dbReference type="EMBL" id="XBY62370.1"/>
    </source>
</evidence>
<dbReference type="PROSITE" id="PS00622">
    <property type="entry name" value="HTH_LUXR_1"/>
    <property type="match status" value="1"/>
</dbReference>
<dbReference type="GO" id="GO:0006355">
    <property type="term" value="P:regulation of DNA-templated transcription"/>
    <property type="evidence" value="ECO:0007669"/>
    <property type="project" value="InterPro"/>
</dbReference>
<dbReference type="InterPro" id="IPR016032">
    <property type="entry name" value="Sig_transdc_resp-reg_C-effctor"/>
</dbReference>
<keyword evidence="3" id="KW-0804">Transcription</keyword>
<keyword evidence="1" id="KW-0805">Transcription regulation</keyword>
<gene>
    <name evidence="5" type="ORF">ABS648_20740</name>
</gene>
<keyword evidence="2" id="KW-0238">DNA-binding</keyword>
<evidence type="ECO:0000256" key="1">
    <source>
        <dbReference type="ARBA" id="ARBA00023015"/>
    </source>
</evidence>
<dbReference type="PROSITE" id="PS50043">
    <property type="entry name" value="HTH_LUXR_2"/>
    <property type="match status" value="1"/>
</dbReference>
<dbReference type="PANTHER" id="PTHR44688:SF16">
    <property type="entry name" value="DNA-BINDING TRANSCRIPTIONAL ACTIVATOR DEVR_DOSR"/>
    <property type="match status" value="1"/>
</dbReference>
<dbReference type="GO" id="GO:0003677">
    <property type="term" value="F:DNA binding"/>
    <property type="evidence" value="ECO:0007669"/>
    <property type="project" value="UniProtKB-KW"/>
</dbReference>
<dbReference type="SUPFAM" id="SSF46894">
    <property type="entry name" value="C-terminal effector domain of the bipartite response regulators"/>
    <property type="match status" value="1"/>
</dbReference>
<dbReference type="SMART" id="SM00421">
    <property type="entry name" value="HTH_LUXR"/>
    <property type="match status" value="1"/>
</dbReference>
<dbReference type="PANTHER" id="PTHR44688">
    <property type="entry name" value="DNA-BINDING TRANSCRIPTIONAL ACTIVATOR DEVR_DOSR"/>
    <property type="match status" value="1"/>
</dbReference>
<dbReference type="PRINTS" id="PR00038">
    <property type="entry name" value="HTHLUXR"/>
</dbReference>
<accession>A0AAU7XWJ5</accession>
<dbReference type="Gene3D" id="1.10.10.10">
    <property type="entry name" value="Winged helix-like DNA-binding domain superfamily/Winged helix DNA-binding domain"/>
    <property type="match status" value="1"/>
</dbReference>
<organism evidence="5">
    <name type="scientific">Pseudomonas solani</name>
    <dbReference type="NCBI Taxonomy" id="2731552"/>
    <lineage>
        <taxon>Bacteria</taxon>
        <taxon>Pseudomonadati</taxon>
        <taxon>Pseudomonadota</taxon>
        <taxon>Gammaproteobacteria</taxon>
        <taxon>Pseudomonadales</taxon>
        <taxon>Pseudomonadaceae</taxon>
        <taxon>Pseudomonas</taxon>
    </lineage>
</organism>
<dbReference type="EMBL" id="CP158373">
    <property type="protein sequence ID" value="XBY62370.1"/>
    <property type="molecule type" value="Genomic_DNA"/>
</dbReference>
<name>A0AAU7XWJ5_9PSED</name>
<protein>
    <submittedName>
        <fullName evidence="5">LuxR C-terminal-related transcriptional regulator</fullName>
    </submittedName>
</protein>
<sequence>MHNLATWTQDITTVLAQPPGQPQLQALTHWLQRIAPVDHFALFLYEGSHAPLPLFHTFPAELRTTFVNDYRSGVHILDPFFLGCLFGEPDGLYSMRALSPDSFRCNHYFQAYYHRLGLSEELGYFTTPALHCRAVLSLMRGEGGEAFTEEEMRLLRNAQPVVAQVARLAWEARGEPAADAVLPTTHVRTVFSSFGEELLTRREHKIAQLLLQGYSSQQIADQLRITRGTVKVHRRNLYDKLEIGSQAEFFGLFVRELMGAGLFSRPQRRNRAQQRVEG</sequence>
<feature type="domain" description="HTH luxR-type" evidence="4">
    <location>
        <begin position="192"/>
        <end position="257"/>
    </location>
</feature>
<dbReference type="AlphaFoldDB" id="A0AAU7XWJ5"/>
<dbReference type="InterPro" id="IPR000792">
    <property type="entry name" value="Tscrpt_reg_LuxR_C"/>
</dbReference>
<dbReference type="Pfam" id="PF00196">
    <property type="entry name" value="GerE"/>
    <property type="match status" value="1"/>
</dbReference>
<dbReference type="CDD" id="cd06170">
    <property type="entry name" value="LuxR_C_like"/>
    <property type="match status" value="1"/>
</dbReference>
<evidence type="ECO:0000256" key="2">
    <source>
        <dbReference type="ARBA" id="ARBA00023125"/>
    </source>
</evidence>
<reference evidence="5" key="1">
    <citation type="submission" date="2023-08" db="EMBL/GenBank/DDBJ databases">
        <title>Increased levels of nutrients transform a symbiont into a lethal pathobiont.</title>
        <authorList>
            <person name="Lachnit T."/>
            <person name="Ulrich L."/>
            <person name="Willmer F.M."/>
            <person name="Hasenbein T."/>
            <person name="Steiner L.X."/>
            <person name="Wolters M."/>
            <person name="Herbst E.M."/>
            <person name="Deines P."/>
        </authorList>
    </citation>
    <scope>NUCLEOTIDE SEQUENCE</scope>
    <source>
        <strain evidence="5">T3</strain>
    </source>
</reference>
<evidence type="ECO:0000259" key="4">
    <source>
        <dbReference type="PROSITE" id="PS50043"/>
    </source>
</evidence>
<dbReference type="RefSeq" id="WP_350446615.1">
    <property type="nucleotide sequence ID" value="NZ_CP158373.1"/>
</dbReference>
<evidence type="ECO:0000256" key="3">
    <source>
        <dbReference type="ARBA" id="ARBA00023163"/>
    </source>
</evidence>